<proteinExistence type="predicted"/>
<organism evidence="1">
    <name type="scientific">Akkermansia muciniphila</name>
    <dbReference type="NCBI Taxonomy" id="239935"/>
    <lineage>
        <taxon>Bacteria</taxon>
        <taxon>Pseudomonadati</taxon>
        <taxon>Verrucomicrobiota</taxon>
        <taxon>Verrucomicrobiia</taxon>
        <taxon>Verrucomicrobiales</taxon>
        <taxon>Akkermansiaceae</taxon>
        <taxon>Akkermansia</taxon>
    </lineage>
</organism>
<reference evidence="1" key="1">
    <citation type="submission" date="2019-11" db="EMBL/GenBank/DDBJ databases">
        <authorList>
            <person name="Feng L."/>
        </authorList>
    </citation>
    <scope>NUCLEOTIDE SEQUENCE</scope>
    <source>
        <strain evidence="1">AMuciniphilaLFYP55</strain>
    </source>
</reference>
<evidence type="ECO:0000313" key="1">
    <source>
        <dbReference type="EMBL" id="VYT03547.1"/>
    </source>
</evidence>
<sequence>MFRIVAHGPHTAAVFDVVGEHQGHEAVFAEVGPPYFSIGPLEFHVYVVWVPPYIDGNDGEGQIDESAIYGGILAVCSSESGVLDADEGVEAQQNRMAHVRVAVVHNFHVRCGVRRNQCAGGGPVPLQCGGSVLAFPLRGGVPHVGPQVELVPGGNGPVLLGRAAVLGGIRTQSDVCGVATEFLRQLFLREYDIQVFFQSTEFRIRQETGRNQGDVMVHLSQVFQPAVFTVSQYRIKGDEFSDCGHVVSGT</sequence>
<gene>
    <name evidence="1" type="ORF">AMLFYP55_02568</name>
</gene>
<dbReference type="AlphaFoldDB" id="A0A6N2TDB3"/>
<protein>
    <submittedName>
        <fullName evidence="1">Uncharacterized protein</fullName>
    </submittedName>
</protein>
<accession>A0A6N2TDB3</accession>
<name>A0A6N2TDB3_9BACT</name>
<dbReference type="EMBL" id="CACRSS010000008">
    <property type="protein sequence ID" value="VYT03547.1"/>
    <property type="molecule type" value="Genomic_DNA"/>
</dbReference>